<dbReference type="Proteomes" id="UP000596063">
    <property type="component" value="Chromosome"/>
</dbReference>
<dbReference type="Gene3D" id="1.10.12.10">
    <property type="entry name" value="Lyase 2-enoyl-coa Hydratase, Chain A, domain 2"/>
    <property type="match status" value="1"/>
</dbReference>
<dbReference type="Gene3D" id="3.90.226.10">
    <property type="entry name" value="2-enoyl-CoA Hydratase, Chain A, domain 1"/>
    <property type="match status" value="1"/>
</dbReference>
<dbReference type="RefSeq" id="WP_198568606.1">
    <property type="nucleotide sequence ID" value="NZ_CP066167.1"/>
</dbReference>
<evidence type="ECO:0000313" key="5">
    <source>
        <dbReference type="Proteomes" id="UP000596063"/>
    </source>
</evidence>
<gene>
    <name evidence="4" type="ORF">I6N98_12080</name>
</gene>
<dbReference type="CDD" id="cd06558">
    <property type="entry name" value="crotonase-like"/>
    <property type="match status" value="1"/>
</dbReference>
<keyword evidence="2" id="KW-0443">Lipid metabolism</keyword>
<dbReference type="AlphaFoldDB" id="A0A7T4QYP5"/>
<dbReference type="GO" id="GO:0016829">
    <property type="term" value="F:lyase activity"/>
    <property type="evidence" value="ECO:0007669"/>
    <property type="project" value="UniProtKB-KW"/>
</dbReference>
<comment type="similarity">
    <text evidence="1">Belongs to the enoyl-CoA hydratase/isomerase family.</text>
</comment>
<dbReference type="SUPFAM" id="SSF52096">
    <property type="entry name" value="ClpP/crotonase"/>
    <property type="match status" value="1"/>
</dbReference>
<dbReference type="InterPro" id="IPR001753">
    <property type="entry name" value="Enoyl-CoA_hydra/iso"/>
</dbReference>
<evidence type="ECO:0000313" key="4">
    <source>
        <dbReference type="EMBL" id="QQD17104.1"/>
    </source>
</evidence>
<evidence type="ECO:0000256" key="1">
    <source>
        <dbReference type="ARBA" id="ARBA00005254"/>
    </source>
</evidence>
<keyword evidence="5" id="KW-1185">Reference proteome</keyword>
<keyword evidence="3" id="KW-0456">Lyase</keyword>
<organism evidence="4 5">
    <name type="scientific">Spongiibacter nanhainus</name>
    <dbReference type="NCBI Taxonomy" id="2794344"/>
    <lineage>
        <taxon>Bacteria</taxon>
        <taxon>Pseudomonadati</taxon>
        <taxon>Pseudomonadota</taxon>
        <taxon>Gammaproteobacteria</taxon>
        <taxon>Cellvibrionales</taxon>
        <taxon>Spongiibacteraceae</taxon>
        <taxon>Spongiibacter</taxon>
    </lineage>
</organism>
<proteinExistence type="inferred from homology"/>
<dbReference type="GO" id="GO:0006635">
    <property type="term" value="P:fatty acid beta-oxidation"/>
    <property type="evidence" value="ECO:0007669"/>
    <property type="project" value="TreeGrafter"/>
</dbReference>
<dbReference type="NCBIfam" id="NF005864">
    <property type="entry name" value="PRK07799.1"/>
    <property type="match status" value="1"/>
</dbReference>
<accession>A0A7T4QYP5</accession>
<dbReference type="InterPro" id="IPR014748">
    <property type="entry name" value="Enoyl-CoA_hydra_C"/>
</dbReference>
<dbReference type="InterPro" id="IPR029045">
    <property type="entry name" value="ClpP/crotonase-like_dom_sf"/>
</dbReference>
<evidence type="ECO:0000256" key="2">
    <source>
        <dbReference type="ARBA" id="ARBA00023098"/>
    </source>
</evidence>
<dbReference type="PANTHER" id="PTHR11941">
    <property type="entry name" value="ENOYL-COA HYDRATASE-RELATED"/>
    <property type="match status" value="1"/>
</dbReference>
<sequence>MATELPISTKTCIVQQEGNVLIVTLNRPEAKNAFNSEMLLGMYKAWRLLDEDDSLYCAILTANGDTFSAGMDLKAGPDGDNGSTEEFMELMGKVPNIHWQALLRDNRPCKPLILAVEGYALAGGTEILQGTDIRVAAEDAIFGVTEVARGLYPMSGSTIRLRKQIPYCIAAEILLLGEHLSAQRALEIGLVNRVVPKGETLNEAKKLAEKICANGPLAVKAVTRSLREHTEHMSEDEAMLKSDELAGPVFASKDAKEGMKAFKEKRPAVFTGE</sequence>
<dbReference type="PANTHER" id="PTHR11941:SF169">
    <property type="entry name" value="(7AS)-7A-METHYL-1,5-DIOXO-2,3,5,6,7,7A-HEXAHYDRO-1H-INDENE-CARBOXYL-COA HYDROLASE"/>
    <property type="match status" value="1"/>
</dbReference>
<dbReference type="Pfam" id="PF00378">
    <property type="entry name" value="ECH_1"/>
    <property type="match status" value="1"/>
</dbReference>
<reference evidence="4 5" key="1">
    <citation type="submission" date="2020-12" db="EMBL/GenBank/DDBJ databases">
        <authorList>
            <person name="Shan Y."/>
        </authorList>
    </citation>
    <scope>NUCLEOTIDE SEQUENCE [LARGE SCALE GENOMIC DNA]</scope>
    <source>
        <strain evidence="5">csc3.9</strain>
    </source>
</reference>
<evidence type="ECO:0000256" key="3">
    <source>
        <dbReference type="ARBA" id="ARBA00023239"/>
    </source>
</evidence>
<dbReference type="KEGG" id="snan:I6N98_12080"/>
<protein>
    <submittedName>
        <fullName evidence="4">Crotonase/enoyl-CoA hydratase family protein</fullName>
    </submittedName>
</protein>
<dbReference type="EMBL" id="CP066167">
    <property type="protein sequence ID" value="QQD17104.1"/>
    <property type="molecule type" value="Genomic_DNA"/>
</dbReference>
<name>A0A7T4QYP5_9GAMM</name>